<feature type="compositionally biased region" description="Polar residues" evidence="1">
    <location>
        <begin position="8"/>
        <end position="22"/>
    </location>
</feature>
<name>V6M3Z7_9EUKA</name>
<dbReference type="Proteomes" id="UP000018208">
    <property type="component" value="Unassembled WGS sequence"/>
</dbReference>
<gene>
    <name evidence="2" type="ORF">SS50377_11810</name>
    <name evidence="3" type="ORF">SS50377_27060</name>
</gene>
<dbReference type="AlphaFoldDB" id="V6M3Z7"/>
<dbReference type="EMBL" id="AUWU02000007">
    <property type="protein sequence ID" value="KAH0570772.1"/>
    <property type="molecule type" value="Genomic_DNA"/>
</dbReference>
<evidence type="ECO:0000313" key="2">
    <source>
        <dbReference type="EMBL" id="EST48044.1"/>
    </source>
</evidence>
<feature type="region of interest" description="Disordered" evidence="1">
    <location>
        <begin position="1"/>
        <end position="164"/>
    </location>
</feature>
<feature type="compositionally biased region" description="Low complexity" evidence="1">
    <location>
        <begin position="75"/>
        <end position="88"/>
    </location>
</feature>
<keyword evidence="4" id="KW-1185">Reference proteome</keyword>
<dbReference type="VEuPathDB" id="GiardiaDB:SS50377_27060"/>
<feature type="compositionally biased region" description="Polar residues" evidence="1">
    <location>
        <begin position="30"/>
        <end position="74"/>
    </location>
</feature>
<evidence type="ECO:0000313" key="3">
    <source>
        <dbReference type="EMBL" id="KAH0570772.1"/>
    </source>
</evidence>
<evidence type="ECO:0000313" key="4">
    <source>
        <dbReference type="Proteomes" id="UP000018208"/>
    </source>
</evidence>
<organism evidence="2">
    <name type="scientific">Spironucleus salmonicida</name>
    <dbReference type="NCBI Taxonomy" id="348837"/>
    <lineage>
        <taxon>Eukaryota</taxon>
        <taxon>Metamonada</taxon>
        <taxon>Diplomonadida</taxon>
        <taxon>Hexamitidae</taxon>
        <taxon>Hexamitinae</taxon>
        <taxon>Spironucleus</taxon>
    </lineage>
</organism>
<protein>
    <submittedName>
        <fullName evidence="2">Uncharacterized protein</fullName>
    </submittedName>
</protein>
<dbReference type="EMBL" id="KI546008">
    <property type="protein sequence ID" value="EST48044.1"/>
    <property type="molecule type" value="Genomic_DNA"/>
</dbReference>
<accession>V6M3Z7</accession>
<reference evidence="3" key="2">
    <citation type="submission" date="2020-12" db="EMBL/GenBank/DDBJ databases">
        <title>New Spironucleus salmonicida genome in near-complete chromosomes.</title>
        <authorList>
            <person name="Xu F."/>
            <person name="Kurt Z."/>
            <person name="Jimenez-Gonzalez A."/>
            <person name="Astvaldsson A."/>
            <person name="Andersson J.O."/>
            <person name="Svard S.G."/>
        </authorList>
    </citation>
    <scope>NUCLEOTIDE SEQUENCE</scope>
    <source>
        <strain evidence="3">ATCC 50377</strain>
    </source>
</reference>
<reference evidence="2 3" key="1">
    <citation type="journal article" date="2014" name="PLoS Genet.">
        <title>The Genome of Spironucleus salmonicida Highlights a Fish Pathogen Adapted to Fluctuating Environments.</title>
        <authorList>
            <person name="Xu F."/>
            <person name="Jerlstrom-Hultqvist J."/>
            <person name="Einarsson E."/>
            <person name="Astvaldsson A."/>
            <person name="Svard S.G."/>
            <person name="Andersson J.O."/>
        </authorList>
    </citation>
    <scope>NUCLEOTIDE SEQUENCE</scope>
    <source>
        <strain evidence="3">ATCC 50377</strain>
    </source>
</reference>
<feature type="compositionally biased region" description="Polar residues" evidence="1">
    <location>
        <begin position="89"/>
        <end position="116"/>
    </location>
</feature>
<sequence length="164" mass="19073">MQDRASLRKTNQNSEIDTGNRSSDYHKIDSQQQSHEVQFNVPSKNRSDDTFNFNNAPTDYGRKNTQFQQENCNSQEQHLQQQDQDAQETANANKHQQSSSNASNFFGNQQPNQCNQDRICLKTQKKQNDENEVQQPERVSFMKKKTEQETALPERVSFAKKRSD</sequence>
<proteinExistence type="predicted"/>
<evidence type="ECO:0000256" key="1">
    <source>
        <dbReference type="SAM" id="MobiDB-lite"/>
    </source>
</evidence>